<dbReference type="InParanoid" id="A0A6P7GJP8"/>
<accession>A0A6P7GJP8</accession>
<organism evidence="1">
    <name type="scientific">Diabrotica virgifera virgifera</name>
    <name type="common">western corn rootworm</name>
    <dbReference type="NCBI Taxonomy" id="50390"/>
    <lineage>
        <taxon>Eukaryota</taxon>
        <taxon>Metazoa</taxon>
        <taxon>Ecdysozoa</taxon>
        <taxon>Arthropoda</taxon>
        <taxon>Hexapoda</taxon>
        <taxon>Insecta</taxon>
        <taxon>Pterygota</taxon>
        <taxon>Neoptera</taxon>
        <taxon>Endopterygota</taxon>
        <taxon>Coleoptera</taxon>
        <taxon>Polyphaga</taxon>
        <taxon>Cucujiformia</taxon>
        <taxon>Chrysomeloidea</taxon>
        <taxon>Chrysomelidae</taxon>
        <taxon>Galerucinae</taxon>
        <taxon>Diabroticina</taxon>
        <taxon>Diabroticites</taxon>
        <taxon>Diabrotica</taxon>
    </lineage>
</organism>
<sequence length="172" mass="20249">MKSTPHAALLAEANLLEPEQRRKLLTIGFLKKIIYIRNHPLTKLVSNTRRILINRPAFWRDDNTPYLIAGFAEFMPYLKDIYKSNNFPCYEVPYNTLCNIVKTVPLSLKKNDPMIKEQFLINKKNIKQLIPLYSLMHRRKILQQGLEPVYQISTLNTAQSYQITSPYVRRRL</sequence>
<dbReference type="AlphaFoldDB" id="A0A6P7GJP8"/>
<evidence type="ECO:0000313" key="1">
    <source>
        <dbReference type="RefSeq" id="XP_028144005.1"/>
    </source>
</evidence>
<reference evidence="1" key="1">
    <citation type="submission" date="2025-08" db="UniProtKB">
        <authorList>
            <consortium name="RefSeq"/>
        </authorList>
    </citation>
    <scope>IDENTIFICATION</scope>
    <source>
        <tissue evidence="1">Whole insect</tissue>
    </source>
</reference>
<proteinExistence type="predicted"/>
<protein>
    <submittedName>
        <fullName evidence="1">Uncharacterized protein LOC114337690</fullName>
    </submittedName>
</protein>
<dbReference type="RefSeq" id="XP_028144005.1">
    <property type="nucleotide sequence ID" value="XM_028288204.1"/>
</dbReference>
<name>A0A6P7GJP8_DIAVI</name>
<gene>
    <name evidence="1" type="primary">LOC114337690</name>
</gene>